<protein>
    <submittedName>
        <fullName evidence="1">Uncharacterized protein</fullName>
    </submittedName>
</protein>
<gene>
    <name evidence="1" type="ORF">SAMN04488123_10854</name>
</gene>
<keyword evidence="2" id="KW-1185">Reference proteome</keyword>
<dbReference type="AlphaFoldDB" id="A0A1G8PCC1"/>
<sequence>MDTVDGFLGICRSEPEISSLNGILTMYDNRRKETFMIKYKESDVFEWEGFRKINPTETE</sequence>
<proteinExistence type="predicted"/>
<dbReference type="EMBL" id="FNEN01000008">
    <property type="protein sequence ID" value="SDI89958.1"/>
    <property type="molecule type" value="Genomic_DNA"/>
</dbReference>
<dbReference type="Proteomes" id="UP000198853">
    <property type="component" value="Unassembled WGS sequence"/>
</dbReference>
<reference evidence="1 2" key="1">
    <citation type="submission" date="2016-10" db="EMBL/GenBank/DDBJ databases">
        <authorList>
            <person name="de Groot N.N."/>
        </authorList>
    </citation>
    <scope>NUCLEOTIDE SEQUENCE [LARGE SCALE GENOMIC DNA]</scope>
    <source>
        <strain evidence="1 2">DSM 21771</strain>
    </source>
</reference>
<evidence type="ECO:0000313" key="1">
    <source>
        <dbReference type="EMBL" id="SDI89958.1"/>
    </source>
</evidence>
<accession>A0A1G8PCC1</accession>
<name>A0A1G8PCC1_9BACI</name>
<evidence type="ECO:0000313" key="2">
    <source>
        <dbReference type="Proteomes" id="UP000198853"/>
    </source>
</evidence>
<organism evidence="1 2">
    <name type="scientific">Natribacillus halophilus</name>
    <dbReference type="NCBI Taxonomy" id="549003"/>
    <lineage>
        <taxon>Bacteria</taxon>
        <taxon>Bacillati</taxon>
        <taxon>Bacillota</taxon>
        <taxon>Bacilli</taxon>
        <taxon>Bacillales</taxon>
        <taxon>Bacillaceae</taxon>
        <taxon>Natribacillus</taxon>
    </lineage>
</organism>